<feature type="chain" id="PRO_5031401108" evidence="1">
    <location>
        <begin position="25"/>
        <end position="181"/>
    </location>
</feature>
<dbReference type="Proteomes" id="UP000524246">
    <property type="component" value="Unassembled WGS sequence"/>
</dbReference>
<name>A0A7X9FT05_9DELT</name>
<organism evidence="2 3">
    <name type="scientific">SAR324 cluster bacterium</name>
    <dbReference type="NCBI Taxonomy" id="2024889"/>
    <lineage>
        <taxon>Bacteria</taxon>
        <taxon>Deltaproteobacteria</taxon>
        <taxon>SAR324 cluster</taxon>
    </lineage>
</organism>
<evidence type="ECO:0000313" key="2">
    <source>
        <dbReference type="EMBL" id="NMC63758.1"/>
    </source>
</evidence>
<keyword evidence="1" id="KW-0732">Signal</keyword>
<gene>
    <name evidence="2" type="ORF">GYA55_11400</name>
</gene>
<proteinExistence type="predicted"/>
<dbReference type="AlphaFoldDB" id="A0A7X9FT05"/>
<accession>A0A7X9FT05</accession>
<sequence>MRHIKIFVALSCSFILSLPSNVLTQTSVEVSSDVDTAEVIKDEGEVKSDIVDLSPTAVSKEKKKLKLPKTGVLASTIETGDTDLKTNMPWGAGKQVDTIKVPIGASIVKNENYWNVRISNNSKDRSFSLSAELAQYSSSGQKVKSDPFSYSLQPGQSVERRVTAASNVYQAQVNLTDWKEQ</sequence>
<dbReference type="EMBL" id="JAAZON010000519">
    <property type="protein sequence ID" value="NMC63758.1"/>
    <property type="molecule type" value="Genomic_DNA"/>
</dbReference>
<comment type="caution">
    <text evidence="2">The sequence shown here is derived from an EMBL/GenBank/DDBJ whole genome shotgun (WGS) entry which is preliminary data.</text>
</comment>
<reference evidence="2 3" key="1">
    <citation type="journal article" date="2020" name="Biotechnol. Biofuels">
        <title>New insights from the biogas microbiome by comprehensive genome-resolved metagenomics of nearly 1600 species originating from multiple anaerobic digesters.</title>
        <authorList>
            <person name="Campanaro S."/>
            <person name="Treu L."/>
            <person name="Rodriguez-R L.M."/>
            <person name="Kovalovszki A."/>
            <person name="Ziels R.M."/>
            <person name="Maus I."/>
            <person name="Zhu X."/>
            <person name="Kougias P.G."/>
            <person name="Basile A."/>
            <person name="Luo G."/>
            <person name="Schluter A."/>
            <person name="Konstantinidis K.T."/>
            <person name="Angelidaki I."/>
        </authorList>
    </citation>
    <scope>NUCLEOTIDE SEQUENCE [LARGE SCALE GENOMIC DNA]</scope>
    <source>
        <strain evidence="2">AS27yjCOA_65</strain>
    </source>
</reference>
<protein>
    <submittedName>
        <fullName evidence="2">Uncharacterized protein</fullName>
    </submittedName>
</protein>
<feature type="signal peptide" evidence="1">
    <location>
        <begin position="1"/>
        <end position="24"/>
    </location>
</feature>
<evidence type="ECO:0000313" key="3">
    <source>
        <dbReference type="Proteomes" id="UP000524246"/>
    </source>
</evidence>
<evidence type="ECO:0000256" key="1">
    <source>
        <dbReference type="SAM" id="SignalP"/>
    </source>
</evidence>